<comment type="subunit">
    <text evidence="11">Heterotetramer of 2 PyrK and 2 PyrD type B subunits.</text>
</comment>
<evidence type="ECO:0000256" key="9">
    <source>
        <dbReference type="ARBA" id="ARBA00023004"/>
    </source>
</evidence>
<feature type="binding site" evidence="11 13">
    <location>
        <position position="200"/>
    </location>
    <ligand>
        <name>[2Fe-2S] cluster</name>
        <dbReference type="ChEBI" id="CHEBI:190135"/>
    </ligand>
</feature>
<evidence type="ECO:0000256" key="11">
    <source>
        <dbReference type="HAMAP-Rule" id="MF_01211"/>
    </source>
</evidence>
<comment type="pathway">
    <text evidence="11">Pyrimidine metabolism; UMP biosynthesis via de novo pathway; orotate from (S)-dihydroorotate (NAD(+) route): step 1/1.</text>
</comment>
<evidence type="ECO:0000313" key="16">
    <source>
        <dbReference type="EMBL" id="CDS83211.1"/>
    </source>
</evidence>
<dbReference type="Gene3D" id="2.10.240.10">
    <property type="entry name" value="Dihydroorotate dehydrogenase, electron transfer subunit"/>
    <property type="match status" value="1"/>
</dbReference>
<feature type="binding site" evidence="11 13">
    <location>
        <position position="195"/>
    </location>
    <ligand>
        <name>[2Fe-2S] cluster</name>
        <dbReference type="ChEBI" id="CHEBI:190135"/>
    </ligand>
</feature>
<dbReference type="PANTHER" id="PTHR43513:SF3">
    <property type="entry name" value="DIHYDROOROTATE DEHYDROGENASE B (NAD(+)), ELECTRON TRANSFER SUBUNIT-RELATED"/>
    <property type="match status" value="1"/>
</dbReference>
<proteinExistence type="inferred from homology"/>
<keyword evidence="3 11" id="KW-0285">Flavoprotein</keyword>
<feature type="domain" description="FAD-binding FR-type" evidence="14">
    <location>
        <begin position="1"/>
        <end position="91"/>
    </location>
</feature>
<dbReference type="InterPro" id="IPR019480">
    <property type="entry name" value="Dihydroorotate_DH_Fe-S-bd"/>
</dbReference>
<dbReference type="HAMAP" id="MF_01211">
    <property type="entry name" value="DHODB_Fe_S_bind"/>
    <property type="match status" value="1"/>
</dbReference>
<dbReference type="Gene3D" id="2.40.30.10">
    <property type="entry name" value="Translation factors"/>
    <property type="match status" value="1"/>
</dbReference>
<dbReference type="GO" id="GO:0009055">
    <property type="term" value="F:electron transfer activity"/>
    <property type="evidence" value="ECO:0007669"/>
    <property type="project" value="UniProtKB-UniRule"/>
</dbReference>
<dbReference type="EMBL" id="LK932861">
    <property type="protein sequence ID" value="CDS97706.1"/>
    <property type="molecule type" value="Genomic_DNA"/>
</dbReference>
<name>A0A069ASN6_CLODI</name>
<keyword evidence="9 11" id="KW-0408">Iron</keyword>
<keyword evidence="6 11" id="KW-0274">FAD</keyword>
<dbReference type="InterPro" id="IPR039261">
    <property type="entry name" value="FNR_nucleotide-bd"/>
</dbReference>
<evidence type="ECO:0000256" key="12">
    <source>
        <dbReference type="PIRSR" id="PIRSR006816-1"/>
    </source>
</evidence>
<comment type="caution">
    <text evidence="11">Lacks conserved residue(s) required for the propagation of feature annotation.</text>
</comment>
<dbReference type="SUPFAM" id="SSF63380">
    <property type="entry name" value="Riboflavin synthase domain-like"/>
    <property type="match status" value="1"/>
</dbReference>
<keyword evidence="4 11" id="KW-0001">2Fe-2S</keyword>
<dbReference type="InterPro" id="IPR037117">
    <property type="entry name" value="Dihydroorotate_DH_ele_sf"/>
</dbReference>
<feature type="binding site" evidence="11 13">
    <location>
        <position position="215"/>
    </location>
    <ligand>
        <name>[2Fe-2S] cluster</name>
        <dbReference type="ChEBI" id="CHEBI:190135"/>
    </ligand>
</feature>
<evidence type="ECO:0000256" key="5">
    <source>
        <dbReference type="ARBA" id="ARBA00022723"/>
    </source>
</evidence>
<evidence type="ECO:0000313" key="17">
    <source>
        <dbReference type="EMBL" id="CDS97706.1"/>
    </source>
</evidence>
<dbReference type="Gene3D" id="3.40.50.80">
    <property type="entry name" value="Nucleotide-binding domain of ferredoxin-NADP reductase (FNR) module"/>
    <property type="match status" value="1"/>
</dbReference>
<comment type="similarity">
    <text evidence="1 11">Belongs to the PyrK family.</text>
</comment>
<evidence type="ECO:0000256" key="1">
    <source>
        <dbReference type="ARBA" id="ARBA00006422"/>
    </source>
</evidence>
<evidence type="ECO:0000256" key="8">
    <source>
        <dbReference type="ARBA" id="ARBA00022982"/>
    </source>
</evidence>
<feature type="binding site" evidence="11 12">
    <location>
        <begin position="44"/>
        <end position="47"/>
    </location>
    <ligand>
        <name>FAD</name>
        <dbReference type="ChEBI" id="CHEBI:57692"/>
    </ligand>
</feature>
<dbReference type="GO" id="GO:0051537">
    <property type="term" value="F:2 iron, 2 sulfur cluster binding"/>
    <property type="evidence" value="ECO:0007669"/>
    <property type="project" value="UniProtKB-KW"/>
</dbReference>
<comment type="function">
    <text evidence="11">Responsible for channeling the electrons from the oxidation of dihydroorotate from the FMN redox center in the PyrD type B subunit to the ultimate electron acceptor NAD(+).</text>
</comment>
<dbReference type="EMBL" id="LK932347">
    <property type="protein sequence ID" value="CDS83211.1"/>
    <property type="molecule type" value="Genomic_DNA"/>
</dbReference>
<dbReference type="GO" id="GO:0016491">
    <property type="term" value="F:oxidoreductase activity"/>
    <property type="evidence" value="ECO:0007669"/>
    <property type="project" value="UniProtKB-KW"/>
</dbReference>
<evidence type="ECO:0000256" key="13">
    <source>
        <dbReference type="PIRSR" id="PIRSR006816-2"/>
    </source>
</evidence>
<dbReference type="InterPro" id="IPR017938">
    <property type="entry name" value="Riboflavin_synthase-like_b-brl"/>
</dbReference>
<sequence>MYKILENIYIGEDMYRMKVKGNFEGKMGQFYMLRAWDTYPVLSRPISIHDIDEEGITFLYKVVGEGTQILSNLKVNDNIKLEGPYGNGYDKVDGKVALVGGGIGVAPLYLVAKNIKNCDAYLGFREDVILEDEYKQVCNKVYTTVGNTFVTDIIDVEKYDYILTCGPTPMMEKLVKMVEGTKTRIMVSLENHMACGVGACLVCTCKTNGGNKKTCKDGPVFWGEDVIFNG</sequence>
<dbReference type="NCBIfam" id="NF000798">
    <property type="entry name" value="PRK00054.1-3"/>
    <property type="match status" value="1"/>
</dbReference>
<evidence type="ECO:0000256" key="6">
    <source>
        <dbReference type="ARBA" id="ARBA00022827"/>
    </source>
</evidence>
<dbReference type="Pfam" id="PF10418">
    <property type="entry name" value="DHODB_Fe-S_bind"/>
    <property type="match status" value="1"/>
</dbReference>
<evidence type="ECO:0000256" key="3">
    <source>
        <dbReference type="ARBA" id="ARBA00022630"/>
    </source>
</evidence>
<dbReference type="PANTHER" id="PTHR43513">
    <property type="entry name" value="DIHYDROOROTATE DEHYDROGENASE B (NAD(+)), ELECTRON TRANSFER SUBUNIT"/>
    <property type="match status" value="1"/>
</dbReference>
<keyword evidence="17" id="KW-0560">Oxidoreductase</keyword>
<accession>A0A069ASN6</accession>
<evidence type="ECO:0000256" key="2">
    <source>
        <dbReference type="ARBA" id="ARBA00022448"/>
    </source>
</evidence>
<comment type="cofactor">
    <cofactor evidence="11">
        <name>[2Fe-2S] cluster</name>
        <dbReference type="ChEBI" id="CHEBI:190135"/>
    </cofactor>
    <text evidence="11">Binds 1 [2Fe-2S] cluster per subunit.</text>
</comment>
<dbReference type="InterPro" id="IPR017927">
    <property type="entry name" value="FAD-bd_FR_type"/>
</dbReference>
<protein>
    <recommendedName>
        <fullName evidence="11">Dihydroorotate dehydrogenase B (NAD(+)), electron transfer subunit</fullName>
    </recommendedName>
    <alternativeName>
        <fullName evidence="11">Dihydroorotate oxidase B, electron transfer subunit</fullName>
    </alternativeName>
</protein>
<gene>
    <name evidence="11 17" type="primary">pyrK</name>
    <name evidence="17" type="ORF">BN1095_210085</name>
    <name evidence="15" type="ORF">BN1096_160081</name>
    <name evidence="16" type="ORF">BN1097_140082</name>
</gene>
<keyword evidence="8 11" id="KW-0249">Electron transport</keyword>
<dbReference type="PIRSF" id="PIRSF006816">
    <property type="entry name" value="Cyc3_hyd_g"/>
    <property type="match status" value="1"/>
</dbReference>
<evidence type="ECO:0000259" key="14">
    <source>
        <dbReference type="PROSITE" id="PS51384"/>
    </source>
</evidence>
<dbReference type="GO" id="GO:0050660">
    <property type="term" value="F:flavin adenine dinucleotide binding"/>
    <property type="evidence" value="ECO:0007669"/>
    <property type="project" value="InterPro"/>
</dbReference>
<comment type="cofactor">
    <cofactor evidence="13">
        <name>[2Fe-2S] cluster</name>
        <dbReference type="ChEBI" id="CHEBI:190135"/>
    </cofactor>
    <text evidence="13">Binds 1 [2Fe-2S] cluster per subunit.</text>
</comment>
<reference evidence="17" key="1">
    <citation type="submission" date="2014-07" db="EMBL/GenBank/DDBJ databases">
        <authorList>
            <person name="Monot Marc"/>
        </authorList>
    </citation>
    <scope>NUCLEOTIDE SEQUENCE</scope>
    <source>
        <strain evidence="17">7032989</strain>
        <strain evidence="16">7032994</strain>
    </source>
</reference>
<evidence type="ECO:0000256" key="4">
    <source>
        <dbReference type="ARBA" id="ARBA00022714"/>
    </source>
</evidence>
<keyword evidence="10 11" id="KW-0411">Iron-sulfur</keyword>
<organism evidence="17">
    <name type="scientific">Clostridioides difficile</name>
    <name type="common">Peptoclostridium difficile</name>
    <dbReference type="NCBI Taxonomy" id="1496"/>
    <lineage>
        <taxon>Bacteria</taxon>
        <taxon>Bacillati</taxon>
        <taxon>Bacillota</taxon>
        <taxon>Clostridia</taxon>
        <taxon>Peptostreptococcales</taxon>
        <taxon>Peptostreptococcaceae</taxon>
        <taxon>Clostridioides</taxon>
    </lineage>
</organism>
<dbReference type="UniPathway" id="UPA00070">
    <property type="reaction ID" value="UER00945"/>
</dbReference>
<dbReference type="PROSITE" id="PS51384">
    <property type="entry name" value="FAD_FR"/>
    <property type="match status" value="1"/>
</dbReference>
<feature type="binding site" evidence="11 12">
    <location>
        <begin position="66"/>
        <end position="67"/>
    </location>
    <ligand>
        <name>FAD</name>
        <dbReference type="ChEBI" id="CHEBI:57692"/>
    </ligand>
</feature>
<keyword evidence="7 11" id="KW-0665">Pyrimidine biosynthesis</keyword>
<evidence type="ECO:0000313" key="15">
    <source>
        <dbReference type="EMBL" id="CDS83063.1"/>
    </source>
</evidence>
<dbReference type="GO" id="GO:0044205">
    <property type="term" value="P:'de novo' UMP biosynthetic process"/>
    <property type="evidence" value="ECO:0007669"/>
    <property type="project" value="UniProtKB-UniRule"/>
</dbReference>
<evidence type="ECO:0000256" key="10">
    <source>
        <dbReference type="ARBA" id="ARBA00023014"/>
    </source>
</evidence>
<keyword evidence="2 11" id="KW-0813">Transport</keyword>
<feature type="binding site" evidence="11 13">
    <location>
        <position position="203"/>
    </location>
    <ligand>
        <name>[2Fe-2S] cluster</name>
        <dbReference type="ChEBI" id="CHEBI:190135"/>
    </ligand>
</feature>
<dbReference type="RefSeq" id="WP_021366084.1">
    <property type="nucleotide sequence ID" value="NZ_BBYB01000032.1"/>
</dbReference>
<comment type="cofactor">
    <cofactor evidence="11 12">
        <name>FAD</name>
        <dbReference type="ChEBI" id="CHEBI:57692"/>
    </cofactor>
    <text evidence="11 12">Binds 1 FAD per subunit.</text>
</comment>
<dbReference type="GO" id="GO:0046872">
    <property type="term" value="F:metal ion binding"/>
    <property type="evidence" value="ECO:0007669"/>
    <property type="project" value="UniProtKB-KW"/>
</dbReference>
<dbReference type="InterPro" id="IPR050353">
    <property type="entry name" value="PyrK_electron_transfer"/>
</dbReference>
<dbReference type="AlphaFoldDB" id="A0A069ASN6"/>
<dbReference type="SUPFAM" id="SSF52343">
    <property type="entry name" value="Ferredoxin reductase-like, C-terminal NADP-linked domain"/>
    <property type="match status" value="1"/>
</dbReference>
<evidence type="ECO:0000256" key="7">
    <source>
        <dbReference type="ARBA" id="ARBA00022975"/>
    </source>
</evidence>
<dbReference type="InterPro" id="IPR012165">
    <property type="entry name" value="Cyt_c3_hydrogenase_gsu"/>
</dbReference>
<dbReference type="CDD" id="cd06218">
    <property type="entry name" value="DHOD_e_trans"/>
    <property type="match status" value="1"/>
</dbReference>
<dbReference type="EMBL" id="LK932465">
    <property type="protein sequence ID" value="CDS83063.1"/>
    <property type="molecule type" value="Genomic_DNA"/>
</dbReference>
<keyword evidence="5 11" id="KW-0479">Metal-binding</keyword>
<dbReference type="InterPro" id="IPR023455">
    <property type="entry name" value="Dihydroorotate_DHASE_ETsu"/>
</dbReference>